<protein>
    <submittedName>
        <fullName evidence="2">Lipocalin-like domain-containing protein</fullName>
    </submittedName>
</protein>
<sequence>MVNATEIMAALAGTYSLLNTSSTLNGVEVPDRSYGEAAVGIITYSKSGYMSATITATEAELRPLGLTFPFLDNQTDADWALVGKHSIGYAGPYTINPNFPATTTEGGVFHGPLTVANVPSMVGARHQRNYTIVQEDDRTLLHIHSRRDGGAEGDLWWVRLD</sequence>
<organism evidence="2 3">
    <name type="scientific">Plectosphaerella plurivora</name>
    <dbReference type="NCBI Taxonomy" id="936078"/>
    <lineage>
        <taxon>Eukaryota</taxon>
        <taxon>Fungi</taxon>
        <taxon>Dikarya</taxon>
        <taxon>Ascomycota</taxon>
        <taxon>Pezizomycotina</taxon>
        <taxon>Sordariomycetes</taxon>
        <taxon>Hypocreomycetidae</taxon>
        <taxon>Glomerellales</taxon>
        <taxon>Plectosphaerellaceae</taxon>
        <taxon>Plectosphaerella</taxon>
    </lineage>
</organism>
<dbReference type="InterPro" id="IPR024311">
    <property type="entry name" value="Lipocalin-like"/>
</dbReference>
<evidence type="ECO:0000313" key="2">
    <source>
        <dbReference type="EMBL" id="KAH6695825.1"/>
    </source>
</evidence>
<feature type="domain" description="Lipocalin-like" evidence="1">
    <location>
        <begin position="13"/>
        <end position="159"/>
    </location>
</feature>
<reference evidence="2" key="1">
    <citation type="journal article" date="2021" name="Nat. Commun.">
        <title>Genetic determinants of endophytism in the Arabidopsis root mycobiome.</title>
        <authorList>
            <person name="Mesny F."/>
            <person name="Miyauchi S."/>
            <person name="Thiergart T."/>
            <person name="Pickel B."/>
            <person name="Atanasova L."/>
            <person name="Karlsson M."/>
            <person name="Huettel B."/>
            <person name="Barry K.W."/>
            <person name="Haridas S."/>
            <person name="Chen C."/>
            <person name="Bauer D."/>
            <person name="Andreopoulos W."/>
            <person name="Pangilinan J."/>
            <person name="LaButti K."/>
            <person name="Riley R."/>
            <person name="Lipzen A."/>
            <person name="Clum A."/>
            <person name="Drula E."/>
            <person name="Henrissat B."/>
            <person name="Kohler A."/>
            <person name="Grigoriev I.V."/>
            <person name="Martin F.M."/>
            <person name="Hacquard S."/>
        </authorList>
    </citation>
    <scope>NUCLEOTIDE SEQUENCE</scope>
    <source>
        <strain evidence="2">MPI-SDFR-AT-0117</strain>
    </source>
</reference>
<comment type="caution">
    <text evidence="2">The sequence shown here is derived from an EMBL/GenBank/DDBJ whole genome shotgun (WGS) entry which is preliminary data.</text>
</comment>
<keyword evidence="3" id="KW-1185">Reference proteome</keyword>
<dbReference type="Pfam" id="PF13924">
    <property type="entry name" value="Lipocalin_5"/>
    <property type="match status" value="1"/>
</dbReference>
<accession>A0A9P8VNC9</accession>
<evidence type="ECO:0000313" key="3">
    <source>
        <dbReference type="Proteomes" id="UP000770015"/>
    </source>
</evidence>
<dbReference type="Proteomes" id="UP000770015">
    <property type="component" value="Unassembled WGS sequence"/>
</dbReference>
<proteinExistence type="predicted"/>
<dbReference type="AlphaFoldDB" id="A0A9P8VNC9"/>
<name>A0A9P8VNC9_9PEZI</name>
<dbReference type="EMBL" id="JAGSXJ010000002">
    <property type="protein sequence ID" value="KAH6695825.1"/>
    <property type="molecule type" value="Genomic_DNA"/>
</dbReference>
<dbReference type="OrthoDB" id="3904217at2759"/>
<gene>
    <name evidence="2" type="ORF">F5X68DRAFT_199034</name>
</gene>
<evidence type="ECO:0000259" key="1">
    <source>
        <dbReference type="Pfam" id="PF13924"/>
    </source>
</evidence>